<feature type="transmembrane region" description="Helical" evidence="2">
    <location>
        <begin position="1373"/>
        <end position="1393"/>
    </location>
</feature>
<feature type="compositionally biased region" description="Basic and acidic residues" evidence="1">
    <location>
        <begin position="320"/>
        <end position="334"/>
    </location>
</feature>
<feature type="transmembrane region" description="Helical" evidence="2">
    <location>
        <begin position="1496"/>
        <end position="1517"/>
    </location>
</feature>
<feature type="transmembrane region" description="Helical" evidence="2">
    <location>
        <begin position="891"/>
        <end position="914"/>
    </location>
</feature>
<organism evidence="3 4">
    <name type="scientific">Symbiodinium microadriaticum</name>
    <name type="common">Dinoflagellate</name>
    <name type="synonym">Zooxanthella microadriatica</name>
    <dbReference type="NCBI Taxonomy" id="2951"/>
    <lineage>
        <taxon>Eukaryota</taxon>
        <taxon>Sar</taxon>
        <taxon>Alveolata</taxon>
        <taxon>Dinophyceae</taxon>
        <taxon>Suessiales</taxon>
        <taxon>Symbiodiniaceae</taxon>
        <taxon>Symbiodinium</taxon>
    </lineage>
</organism>
<feature type="compositionally biased region" description="Basic and acidic residues" evidence="1">
    <location>
        <begin position="392"/>
        <end position="412"/>
    </location>
</feature>
<feature type="transmembrane region" description="Helical" evidence="2">
    <location>
        <begin position="599"/>
        <end position="620"/>
    </location>
</feature>
<feature type="transmembrane region" description="Helical" evidence="2">
    <location>
        <begin position="1537"/>
        <end position="1559"/>
    </location>
</feature>
<proteinExistence type="predicted"/>
<feature type="transmembrane region" description="Helical" evidence="2">
    <location>
        <begin position="1405"/>
        <end position="1425"/>
    </location>
</feature>
<feature type="compositionally biased region" description="Basic and acidic residues" evidence="1">
    <location>
        <begin position="344"/>
        <end position="358"/>
    </location>
</feature>
<feature type="transmembrane region" description="Helical" evidence="2">
    <location>
        <begin position="860"/>
        <end position="884"/>
    </location>
</feature>
<feature type="transmembrane region" description="Helical" evidence="2">
    <location>
        <begin position="1740"/>
        <end position="1767"/>
    </location>
</feature>
<feature type="transmembrane region" description="Helical" evidence="2">
    <location>
        <begin position="1150"/>
        <end position="1175"/>
    </location>
</feature>
<protein>
    <submittedName>
        <fullName evidence="3">S-antigen protein</fullName>
    </submittedName>
</protein>
<feature type="transmembrane region" description="Helical" evidence="2">
    <location>
        <begin position="1687"/>
        <end position="1704"/>
    </location>
</feature>
<evidence type="ECO:0000256" key="1">
    <source>
        <dbReference type="SAM" id="MobiDB-lite"/>
    </source>
</evidence>
<feature type="transmembrane region" description="Helical" evidence="2">
    <location>
        <begin position="947"/>
        <end position="969"/>
    </location>
</feature>
<keyword evidence="2" id="KW-0812">Transmembrane</keyword>
<feature type="transmembrane region" description="Helical" evidence="2">
    <location>
        <begin position="802"/>
        <end position="820"/>
    </location>
</feature>
<feature type="transmembrane region" description="Helical" evidence="2">
    <location>
        <begin position="1097"/>
        <end position="1118"/>
    </location>
</feature>
<dbReference type="OrthoDB" id="408247at2759"/>
<feature type="compositionally biased region" description="Acidic residues" evidence="1">
    <location>
        <begin position="481"/>
        <end position="495"/>
    </location>
</feature>
<accession>A0A1Q9CLU6</accession>
<sequence length="1782" mass="196668">MSMGDRHKSLQSWQLELWLPLGPQEASTIWVPAGHQRQRAAAMASVSLPAGYSKDFRVATQPGQAAPVVRTLSFSQQAVPAPQPASISRIPTRVQRASSFHTGAPTPAMVYTAPGPAGRRTIHPAVPAATHGFVAPGFGRQTSTPVTQVPVTQPFGRQTSTPATLTQPFGRQTSTPATVSQAFGRQTSTPAPVPLQQAVPAPIYRRYTSFTAPPGVGLAAAARAVTAIQTQPPTQSQDQPSQDEFDVEELQPEMFAAADAQILAQTIAEDVEPTEDATVQVEEKQQPEVVATVEAETPKETYTEVEEKQQPEVVATVEAETSKETDTEVEEKQQPEVVATVEAETSKETDTEVEEKQQPEVVATVEAETSKETDTEVEEKQQPEVVATVEAETSKETDTEDEKRAEGGKDADDTAWPPEPRLDATAQLLEAIEELEQQEDKASDGTLRSGTFSHDCPLRRGIDNFAGPWLERTVPKPHTDGDDDDDDDDDDEDDDGRGRMLNAPKRWLRWGMFLSLLAAIVQPSTSFSRPSFSLKTKLQGESEALQPGNWATALVEPQWAEWKASHPRLCSMFQRMCSDKGFLSVRVAVMAAQDMREHMLGIGSCWFVPLVILCTAFGVLRPGLPAASNSSFHLDKLTAWWHRGPRLSVISLKVYVCMLLLIELLGASSPLVSVLSVPEILRRDEPGLFVGKSLEDSPHLMPRLTYLFMPDLDDGTADGYASFHAGLRATLLGAWCIFLVTPCTWNKISTVCFTWGAAMYFYFGSLGVMFAPTESVCSSYFFVMGAVLVVPHADSAHAQAWLWKYLVLCILAPYYLAGGFGKLRYAGWMSALTGTWIQRDLLDFPSLFPGFNAWVARTPFMTFLFSFGCMLVEFVGPLLVLAVAGEPCSKLAFWSVTAWSCLVLCFLLGAWLFLAPNFIRQVPLTIMILYGLVSERSEGHRGESQGISISMCYCRVVLAMVLFSGWFAVQVWSDLAHLTGATPQLSKHDPAWPIGEFGMFVYPSETSNYARSLSLETLVYLGLCVKKSQDIWSAAKSEPLQEEPGNWASALVDPQWAEWKASHTKFCSAFRHVCLYDMGFPSNRLAIMTAQDMREHMLGIGSCWFVPLVILCTAFGVLRPGLPAASNSAFRLDKLTAWWHHGPQLSVMSLKVYVCVLLLIELLGLTSPMVAVLSLPDTLRRVRRHPYGPGNSTKDELGLLEGHGLEETPHLMPRLTYLFMPDLDDSTADGYACFHDVLRATLLGAWCIYLVAPSTWKITSTACYTWGAAMYFYFGSMSMMFAPTTSVCSSYFFLMGAIFVVPHAESTDAQAWLWKFLVMSILAPYYLAAGFAKLRYAGWMSVLKGSWMREALDFPSFVPGFNAWAAHTPLVTAIFSHGCMLVEFVGPLLILSIAAGKPCSKVARWALTVWSCFVLGFLVGAFVFLSPNFVRQVPLTIMILHGLWCSDGSESQRPVLLNVPALLCPRRGYLSNQITHFTLMAAQDMREHMLGIGSCWYVPLVILCTAFGVLRPGLPAASNSAFRLDKLTTWWHRGPRLSVISLKVYVCMLLLIELLGASVPENAVLALPDILRRVSRFAFKDGRQYLMPRLTYLFMPDLDDSTADGYACFHDVLRASLLGAWCIYLVAPSTWKMTSTACYTWGAVMYFYLGSVSMMFEVTESVPCSYLFVIGAAFVVPHADTTDAQAWLWKFLVMSILAPYYLAAGFAKLRYAGWMSVLKGSWMSPAFLDHPSIFPGFNAWAAHTPLVTALFSFGCMLVEFVGPLLVLSIDVRKPCSKLAQWA</sequence>
<feature type="region of interest" description="Disordered" evidence="1">
    <location>
        <begin position="153"/>
        <end position="193"/>
    </location>
</feature>
<evidence type="ECO:0000313" key="3">
    <source>
        <dbReference type="EMBL" id="OLP83909.1"/>
    </source>
</evidence>
<evidence type="ECO:0000313" key="4">
    <source>
        <dbReference type="Proteomes" id="UP000186817"/>
    </source>
</evidence>
<comment type="caution">
    <text evidence="3">The sequence shown here is derived from an EMBL/GenBank/DDBJ whole genome shotgun (WGS) entry which is preliminary data.</text>
</comment>
<feature type="compositionally biased region" description="Basic and acidic residues" evidence="1">
    <location>
        <begin position="296"/>
        <end position="310"/>
    </location>
</feature>
<keyword evidence="2" id="KW-1133">Transmembrane helix</keyword>
<feature type="non-terminal residue" evidence="3">
    <location>
        <position position="1782"/>
    </location>
</feature>
<feature type="transmembrane region" description="Helical" evidence="2">
    <location>
        <begin position="769"/>
        <end position="790"/>
    </location>
</feature>
<feature type="transmembrane region" description="Helical" evidence="2">
    <location>
        <begin position="1312"/>
        <end position="1331"/>
    </location>
</feature>
<feature type="compositionally biased region" description="Polar residues" evidence="1">
    <location>
        <begin position="155"/>
        <end position="189"/>
    </location>
</feature>
<dbReference type="Proteomes" id="UP000186817">
    <property type="component" value="Unassembled WGS sequence"/>
</dbReference>
<feature type="compositionally biased region" description="Basic and acidic residues" evidence="1">
    <location>
        <begin position="368"/>
        <end position="382"/>
    </location>
</feature>
<feature type="region of interest" description="Disordered" evidence="1">
    <location>
        <begin position="467"/>
        <end position="500"/>
    </location>
</feature>
<reference evidence="3 4" key="1">
    <citation type="submission" date="2016-02" db="EMBL/GenBank/DDBJ databases">
        <title>Genome analysis of coral dinoflagellate symbionts highlights evolutionary adaptations to a symbiotic lifestyle.</title>
        <authorList>
            <person name="Aranda M."/>
            <person name="Li Y."/>
            <person name="Liew Y.J."/>
            <person name="Baumgarten S."/>
            <person name="Simakov O."/>
            <person name="Wilson M."/>
            <person name="Piel J."/>
            <person name="Ashoor H."/>
            <person name="Bougouffa S."/>
            <person name="Bajic V.B."/>
            <person name="Ryu T."/>
            <person name="Ravasi T."/>
            <person name="Bayer T."/>
            <person name="Micklem G."/>
            <person name="Kim H."/>
            <person name="Bhak J."/>
            <person name="Lajeunesse T.C."/>
            <person name="Voolstra C.R."/>
        </authorList>
    </citation>
    <scope>NUCLEOTIDE SEQUENCE [LARGE SCALE GENOMIC DNA]</scope>
    <source>
        <strain evidence="3 4">CCMP2467</strain>
    </source>
</reference>
<dbReference type="EMBL" id="LSRX01001083">
    <property type="protein sequence ID" value="OLP83909.1"/>
    <property type="molecule type" value="Genomic_DNA"/>
</dbReference>
<evidence type="ECO:0000256" key="2">
    <source>
        <dbReference type="SAM" id="Phobius"/>
    </source>
</evidence>
<keyword evidence="2" id="KW-0472">Membrane</keyword>
<keyword evidence="4" id="KW-1185">Reference proteome</keyword>
<feature type="transmembrane region" description="Helical" evidence="2">
    <location>
        <begin position="1280"/>
        <end position="1300"/>
    </location>
</feature>
<gene>
    <name evidence="3" type="ORF">AK812_SmicGene35261</name>
</gene>
<name>A0A1Q9CLU6_SYMMI</name>
<feature type="region of interest" description="Disordered" evidence="1">
    <location>
        <begin position="273"/>
        <end position="423"/>
    </location>
</feature>